<sequence length="117" mass="12650">MKTIALAALTITLSTAAIAGPSFNCAKASSNVEKMICADQTLSDADSVIGDMYKEVLSTTDNPNRVKQEQRQWLTKVRNVCTTPDCLAKAYDMQYNKLQHDRLVSSGAVNPNGSTGH</sequence>
<keyword evidence="1" id="KW-0732">Signal</keyword>
<evidence type="ECO:0000256" key="1">
    <source>
        <dbReference type="SAM" id="SignalP"/>
    </source>
</evidence>
<protein>
    <recommendedName>
        <fullName evidence="2">Lysozyme inhibitor LprI-like N-terminal domain-containing protein</fullName>
    </recommendedName>
</protein>
<feature type="domain" description="Lysozyme inhibitor LprI-like N-terminal" evidence="2">
    <location>
        <begin position="25"/>
        <end position="81"/>
    </location>
</feature>
<dbReference type="EMBL" id="FR854089">
    <property type="protein sequence ID" value="CCA85926.1"/>
    <property type="molecule type" value="Genomic_DNA"/>
</dbReference>
<evidence type="ECO:0000313" key="3">
    <source>
        <dbReference type="EMBL" id="CCA85926.1"/>
    </source>
</evidence>
<dbReference type="PANTHER" id="PTHR37549">
    <property type="entry name" value="LIPOPROTEIN LPRI"/>
    <property type="match status" value="1"/>
</dbReference>
<dbReference type="Pfam" id="PF07007">
    <property type="entry name" value="LprI"/>
    <property type="match status" value="1"/>
</dbReference>
<reference evidence="3" key="2">
    <citation type="submission" date="2011-04" db="EMBL/GenBank/DDBJ databases">
        <authorList>
            <person name="Genoscope - CEA"/>
        </authorList>
    </citation>
    <scope>NUCLEOTIDE SEQUENCE</scope>
    <source>
        <strain evidence="3">R24</strain>
    </source>
</reference>
<feature type="chain" id="PRO_5003442301" description="Lysozyme inhibitor LprI-like N-terminal domain-containing protein" evidence="1">
    <location>
        <begin position="20"/>
        <end position="117"/>
    </location>
</feature>
<dbReference type="PANTHER" id="PTHR37549:SF1">
    <property type="entry name" value="LIPOPROTEIN LPRI"/>
    <property type="match status" value="1"/>
</dbReference>
<organism evidence="3">
    <name type="scientific">Ralstonia syzygii R24</name>
    <dbReference type="NCBI Taxonomy" id="907261"/>
    <lineage>
        <taxon>Bacteria</taxon>
        <taxon>Pseudomonadati</taxon>
        <taxon>Pseudomonadota</taxon>
        <taxon>Betaproteobacteria</taxon>
        <taxon>Burkholderiales</taxon>
        <taxon>Burkholderiaceae</taxon>
        <taxon>Ralstonia</taxon>
        <taxon>Ralstonia solanacearum species complex</taxon>
    </lineage>
</organism>
<dbReference type="InterPro" id="IPR052755">
    <property type="entry name" value="Lysozyme_Inhibitor_LprI"/>
</dbReference>
<reference evidence="3" key="1">
    <citation type="journal article" date="2011" name="PLoS ONE">
        <title>Ralstonia syzygii, the Blood Disease Bacterium and some Asian R. solanacearum strains form a single genomic species despite divergent lifestyles.</title>
        <authorList>
            <person name="Remenant B."/>
            <person name="de Cambiaire J.C."/>
            <person name="Cellier G."/>
            <person name="Jacobs J.M."/>
            <person name="Mangenot S."/>
            <person name="Barbe V."/>
            <person name="Lajus A."/>
            <person name="Vallenet D."/>
            <person name="Medigue C."/>
            <person name="Fegan M."/>
            <person name="Allen C."/>
            <person name="Prior P."/>
        </authorList>
    </citation>
    <scope>NUCLEOTIDE SEQUENCE</scope>
    <source>
        <strain evidence="3">R24</strain>
    </source>
</reference>
<dbReference type="Gene3D" id="1.20.1270.180">
    <property type="match status" value="1"/>
</dbReference>
<accession>G3A648</accession>
<proteinExistence type="predicted"/>
<gene>
    <name evidence="3" type="ORF">RALSY_40124</name>
</gene>
<name>G3A648_9RALS</name>
<dbReference type="GO" id="GO:0005576">
    <property type="term" value="C:extracellular region"/>
    <property type="evidence" value="ECO:0007669"/>
    <property type="project" value="TreeGrafter"/>
</dbReference>
<dbReference type="InterPro" id="IPR009739">
    <property type="entry name" value="LprI-like_N"/>
</dbReference>
<dbReference type="RefSeq" id="WP_197332819.1">
    <property type="nucleotide sequence ID" value="NZ_CP115944.1"/>
</dbReference>
<evidence type="ECO:0000259" key="2">
    <source>
        <dbReference type="Pfam" id="PF07007"/>
    </source>
</evidence>
<feature type="signal peptide" evidence="1">
    <location>
        <begin position="1"/>
        <end position="19"/>
    </location>
</feature>
<dbReference type="AlphaFoldDB" id="G3A648"/>